<evidence type="ECO:0000313" key="4">
    <source>
        <dbReference type="EMBL" id="AWS00392.1"/>
    </source>
</evidence>
<dbReference type="SUPFAM" id="SSF54631">
    <property type="entry name" value="CBS-domain pair"/>
    <property type="match status" value="1"/>
</dbReference>
<dbReference type="Proteomes" id="UP000247586">
    <property type="component" value="Chromosome"/>
</dbReference>
<evidence type="ECO:0000313" key="5">
    <source>
        <dbReference type="Proteomes" id="UP000247586"/>
    </source>
</evidence>
<accession>A0A2U9IWD2</accession>
<dbReference type="Pfam" id="PF00571">
    <property type="entry name" value="CBS"/>
    <property type="match status" value="2"/>
</dbReference>
<evidence type="ECO:0000256" key="1">
    <source>
        <dbReference type="ARBA" id="ARBA00023122"/>
    </source>
</evidence>
<feature type="domain" description="CBS" evidence="3">
    <location>
        <begin position="67"/>
        <end position="129"/>
    </location>
</feature>
<feature type="domain" description="CBS" evidence="3">
    <location>
        <begin position="7"/>
        <end position="63"/>
    </location>
</feature>
<protein>
    <submittedName>
        <fullName evidence="4">CBS domain-containing protein</fullName>
    </submittedName>
</protein>
<evidence type="ECO:0000259" key="3">
    <source>
        <dbReference type="PROSITE" id="PS51371"/>
    </source>
</evidence>
<dbReference type="EMBL" id="CP029287">
    <property type="protein sequence ID" value="AWS00392.1"/>
    <property type="molecule type" value="Genomic_DNA"/>
</dbReference>
<dbReference type="CDD" id="cd09836">
    <property type="entry name" value="CBS_pair_arch"/>
    <property type="match status" value="1"/>
</dbReference>
<dbReference type="InterPro" id="IPR046342">
    <property type="entry name" value="CBS_dom_sf"/>
</dbReference>
<dbReference type="InterPro" id="IPR051257">
    <property type="entry name" value="Diverse_CBS-Domain"/>
</dbReference>
<keyword evidence="5" id="KW-1185">Reference proteome</keyword>
<dbReference type="STRING" id="1293036.GCA_001315825_02667"/>
<evidence type="ECO:0000256" key="2">
    <source>
        <dbReference type="PROSITE-ProRule" id="PRU00703"/>
    </source>
</evidence>
<organism evidence="4 5">
    <name type="scientific">Metallosphaera hakonensis JCM 8857 = DSM 7519</name>
    <dbReference type="NCBI Taxonomy" id="1293036"/>
    <lineage>
        <taxon>Archaea</taxon>
        <taxon>Thermoproteota</taxon>
        <taxon>Thermoprotei</taxon>
        <taxon>Sulfolobales</taxon>
        <taxon>Sulfolobaceae</taxon>
        <taxon>Metallosphaera</taxon>
    </lineage>
</organism>
<dbReference type="Gene3D" id="3.10.580.10">
    <property type="entry name" value="CBS-domain"/>
    <property type="match status" value="1"/>
</dbReference>
<dbReference type="SMART" id="SM00116">
    <property type="entry name" value="CBS"/>
    <property type="match status" value="2"/>
</dbReference>
<dbReference type="GeneID" id="36836218"/>
<name>A0A2U9IWD2_9CREN</name>
<dbReference type="InterPro" id="IPR000644">
    <property type="entry name" value="CBS_dom"/>
</dbReference>
<dbReference type="OrthoDB" id="8919at2157"/>
<dbReference type="PANTHER" id="PTHR43080">
    <property type="entry name" value="CBS DOMAIN-CONTAINING PROTEIN CBSX3, MITOCHONDRIAL"/>
    <property type="match status" value="1"/>
</dbReference>
<dbReference type="AlphaFoldDB" id="A0A2U9IWD2"/>
<sequence>MNVGQLVVKKIVSLPLTSTMREVAKTMRENDVSSVLLVDDMGGIVSIVTERDITKAVAEGMDYSTPATKLGNSPVISVERETSLVEALEVMGEKRIRHLVVTDEGKPLGVVSLREIANTLTVISYAETSY</sequence>
<proteinExistence type="predicted"/>
<reference evidence="4" key="1">
    <citation type="submission" date="2018-05" db="EMBL/GenBank/DDBJ databases">
        <title>Complete Genome Sequences of Extremely Thermoacidophilic, Metal-Mobilizing Type-Strain Members of the Archaeal Family Sulfolobaceae: Acidianus brierleyi DSM-1651T, Acidianus sulfidivorans DSM-18786T, Metallosphaera hakonensis DSM-7519T, and Metallosphaera prunae DSM-10039T.</title>
        <authorList>
            <person name="Counts J.A."/>
            <person name="Kelly R.M."/>
        </authorList>
    </citation>
    <scope>NUCLEOTIDE SEQUENCE [LARGE SCALE GENOMIC DNA]</scope>
    <source>
        <strain evidence="4">HO1-1</strain>
    </source>
</reference>
<dbReference type="KEGG" id="mhk:DFR87_12705"/>
<gene>
    <name evidence="4" type="ORF">DFR87_12705</name>
</gene>
<keyword evidence="1 2" id="KW-0129">CBS domain</keyword>
<dbReference type="RefSeq" id="WP_054837252.1">
    <property type="nucleotide sequence ID" value="NZ_BBBA01000034.1"/>
</dbReference>
<dbReference type="PANTHER" id="PTHR43080:SF2">
    <property type="entry name" value="CBS DOMAIN-CONTAINING PROTEIN"/>
    <property type="match status" value="1"/>
</dbReference>
<dbReference type="PROSITE" id="PS51371">
    <property type="entry name" value="CBS"/>
    <property type="match status" value="2"/>
</dbReference>